<reference evidence="2 3" key="1">
    <citation type="journal article" date="2018" name="Microb. Genom.">
        <title>Expanding an expanded genome: long-read sequencing of Trypanosoma cruzi.</title>
        <authorList>
            <person name="Berna L."/>
            <person name="Rodriguez M."/>
            <person name="Chiribao M.L."/>
            <person name="Parodi-Talice A."/>
            <person name="Pita S."/>
            <person name="Rijo G."/>
            <person name="Alvarez-Valin F."/>
            <person name="Robello C."/>
        </authorList>
    </citation>
    <scope>NUCLEOTIDE SEQUENCE [LARGE SCALE GENOMIC DNA]</scope>
    <source>
        <strain evidence="2 3">TCC</strain>
    </source>
</reference>
<dbReference type="EMBL" id="PRFC01000063">
    <property type="protein sequence ID" value="PWV11108.1"/>
    <property type="molecule type" value="Genomic_DNA"/>
</dbReference>
<evidence type="ECO:0000313" key="2">
    <source>
        <dbReference type="EMBL" id="PWV11108.1"/>
    </source>
</evidence>
<organism evidence="2 3">
    <name type="scientific">Trypanosoma cruzi</name>
    <dbReference type="NCBI Taxonomy" id="5693"/>
    <lineage>
        <taxon>Eukaryota</taxon>
        <taxon>Discoba</taxon>
        <taxon>Euglenozoa</taxon>
        <taxon>Kinetoplastea</taxon>
        <taxon>Metakinetoplastina</taxon>
        <taxon>Trypanosomatida</taxon>
        <taxon>Trypanosomatidae</taxon>
        <taxon>Trypanosoma</taxon>
        <taxon>Schizotrypanum</taxon>
    </lineage>
</organism>
<dbReference type="VEuPathDB" id="TriTrypDB:C4B63_7g372"/>
<dbReference type="VEuPathDB" id="TriTrypDB:Tc_MARK_2487"/>
<protein>
    <submittedName>
        <fullName evidence="2">Putative dynein heavy chain</fullName>
    </submittedName>
</protein>
<sequence>MGNRGTRKTRALRGWRLALRVASTALTMTSSRISTATLILEKSSWRFLITQRNAFSSSLPKKPQPRRATPSAQALHGNTAKTPPKLIATTRAIKNSNITGSTNFPPDRTRCIFFLRVQNVQLTRELVHNWRTETECPIHRAFEISCMVVPSLSSFHTILKYAYGPIVEDVVSSAGRRRCVATKKVANRQLYTEIFELGASC</sequence>
<name>A0A2V2WR59_TRYCR</name>
<gene>
    <name evidence="2" type="ORF">C3747_63g159</name>
</gene>
<dbReference type="VEuPathDB" id="TriTrypDB:ECC02_002618"/>
<dbReference type="VEuPathDB" id="TriTrypDB:TcCLB.508257.170"/>
<dbReference type="VEuPathDB" id="TriTrypDB:TcG_01353"/>
<proteinExistence type="predicted"/>
<dbReference type="AlphaFoldDB" id="A0A2V2WR59"/>
<dbReference type="VEuPathDB" id="TriTrypDB:TCSYLVIO_003726"/>
<comment type="caution">
    <text evidence="2">The sequence shown here is derived from an EMBL/GenBank/DDBJ whole genome shotgun (WGS) entry which is preliminary data.</text>
</comment>
<dbReference type="VEuPathDB" id="TriTrypDB:TCDM_02480"/>
<dbReference type="VEuPathDB" id="TriTrypDB:C3747_63g159"/>
<feature type="region of interest" description="Disordered" evidence="1">
    <location>
        <begin position="56"/>
        <end position="80"/>
    </location>
</feature>
<dbReference type="VEuPathDB" id="TriTrypDB:TcBrA4_0125380"/>
<accession>A0A2V2WR59</accession>
<evidence type="ECO:0000256" key="1">
    <source>
        <dbReference type="SAM" id="MobiDB-lite"/>
    </source>
</evidence>
<dbReference type="Proteomes" id="UP000246078">
    <property type="component" value="Unassembled WGS sequence"/>
</dbReference>
<evidence type="ECO:0000313" key="3">
    <source>
        <dbReference type="Proteomes" id="UP000246078"/>
    </source>
</evidence>
<dbReference type="VEuPathDB" id="TriTrypDB:TcCL_NonESM03198"/>